<protein>
    <submittedName>
        <fullName evidence="6">MerR family transcriptional regulator</fullName>
    </submittedName>
</protein>
<feature type="non-terminal residue" evidence="6">
    <location>
        <position position="129"/>
    </location>
</feature>
<keyword evidence="7" id="KW-1185">Reference proteome</keyword>
<dbReference type="GO" id="GO:0003677">
    <property type="term" value="F:DNA binding"/>
    <property type="evidence" value="ECO:0007669"/>
    <property type="project" value="UniProtKB-KW"/>
</dbReference>
<name>A0A2W2ETC9_9ACTN</name>
<keyword evidence="2" id="KW-0805">Transcription regulation</keyword>
<keyword evidence="3" id="KW-0238">DNA-binding</keyword>
<evidence type="ECO:0000313" key="6">
    <source>
        <dbReference type="EMBL" id="PZG12647.1"/>
    </source>
</evidence>
<dbReference type="Proteomes" id="UP000249304">
    <property type="component" value="Unassembled WGS sequence"/>
</dbReference>
<evidence type="ECO:0000256" key="3">
    <source>
        <dbReference type="ARBA" id="ARBA00023125"/>
    </source>
</evidence>
<evidence type="ECO:0000259" key="5">
    <source>
        <dbReference type="PROSITE" id="PS50937"/>
    </source>
</evidence>
<dbReference type="OrthoDB" id="9809391at2"/>
<dbReference type="PROSITE" id="PS50937">
    <property type="entry name" value="HTH_MERR_2"/>
    <property type="match status" value="1"/>
</dbReference>
<dbReference type="InterPro" id="IPR047057">
    <property type="entry name" value="MerR_fam"/>
</dbReference>
<dbReference type="PRINTS" id="PR00040">
    <property type="entry name" value="HTHMERR"/>
</dbReference>
<gene>
    <name evidence="6" type="ORF">C1J01_32295</name>
</gene>
<dbReference type="SMART" id="SM00422">
    <property type="entry name" value="HTH_MERR"/>
    <property type="match status" value="1"/>
</dbReference>
<dbReference type="Pfam" id="PF13411">
    <property type="entry name" value="MerR_1"/>
    <property type="match status" value="1"/>
</dbReference>
<keyword evidence="1" id="KW-0678">Repressor</keyword>
<sequence length="129" mass="14632">MWRIGQLARMSGVSERTLRHYDKIGLLLPASVDRTTGYRWYGVTELSRLERIRGLQRLGLPLRTIADLLDAPETHLHQALTDLVTTLRHDLATLTATIAQAEDHLSIPMSILPQQTVVGPRRLHTRHLT</sequence>
<comment type="caution">
    <text evidence="6">The sequence shown here is derived from an EMBL/GenBank/DDBJ whole genome shotgun (WGS) entry which is preliminary data.</text>
</comment>
<dbReference type="EMBL" id="POUD01000180">
    <property type="protein sequence ID" value="PZG12647.1"/>
    <property type="molecule type" value="Genomic_DNA"/>
</dbReference>
<evidence type="ECO:0000313" key="7">
    <source>
        <dbReference type="Proteomes" id="UP000249304"/>
    </source>
</evidence>
<proteinExistence type="predicted"/>
<feature type="domain" description="HTH merR-type" evidence="5">
    <location>
        <begin position="1"/>
        <end position="71"/>
    </location>
</feature>
<dbReference type="Gene3D" id="1.10.1660.10">
    <property type="match status" value="1"/>
</dbReference>
<evidence type="ECO:0000256" key="2">
    <source>
        <dbReference type="ARBA" id="ARBA00023015"/>
    </source>
</evidence>
<evidence type="ECO:0000256" key="4">
    <source>
        <dbReference type="ARBA" id="ARBA00023163"/>
    </source>
</evidence>
<evidence type="ECO:0000256" key="1">
    <source>
        <dbReference type="ARBA" id="ARBA00022491"/>
    </source>
</evidence>
<dbReference type="InterPro" id="IPR009061">
    <property type="entry name" value="DNA-bd_dom_put_sf"/>
</dbReference>
<keyword evidence="4" id="KW-0804">Transcription</keyword>
<organism evidence="6 7">
    <name type="scientific">Nonomuraea aridisoli</name>
    <dbReference type="NCBI Taxonomy" id="2070368"/>
    <lineage>
        <taxon>Bacteria</taxon>
        <taxon>Bacillati</taxon>
        <taxon>Actinomycetota</taxon>
        <taxon>Actinomycetes</taxon>
        <taxon>Streptosporangiales</taxon>
        <taxon>Streptosporangiaceae</taxon>
        <taxon>Nonomuraea</taxon>
    </lineage>
</organism>
<dbReference type="PROSITE" id="PS00552">
    <property type="entry name" value="HTH_MERR_1"/>
    <property type="match status" value="1"/>
</dbReference>
<reference evidence="6 7" key="1">
    <citation type="submission" date="2018-01" db="EMBL/GenBank/DDBJ databases">
        <title>Draft genome sequence of Nonomuraea sp. KC333.</title>
        <authorList>
            <person name="Sahin N."/>
            <person name="Saygin H."/>
            <person name="Ay H."/>
        </authorList>
    </citation>
    <scope>NUCLEOTIDE SEQUENCE [LARGE SCALE GENOMIC DNA]</scope>
    <source>
        <strain evidence="6 7">KC333</strain>
    </source>
</reference>
<dbReference type="PANTHER" id="PTHR30204">
    <property type="entry name" value="REDOX-CYCLING DRUG-SENSING TRANSCRIPTIONAL ACTIVATOR SOXR"/>
    <property type="match status" value="1"/>
</dbReference>
<dbReference type="GO" id="GO:0003700">
    <property type="term" value="F:DNA-binding transcription factor activity"/>
    <property type="evidence" value="ECO:0007669"/>
    <property type="project" value="InterPro"/>
</dbReference>
<dbReference type="RefSeq" id="WP_146615798.1">
    <property type="nucleotide sequence ID" value="NZ_POUD01000180.1"/>
</dbReference>
<dbReference type="AlphaFoldDB" id="A0A2W2ETC9"/>
<dbReference type="PANTHER" id="PTHR30204:SF69">
    <property type="entry name" value="MERR-FAMILY TRANSCRIPTIONAL REGULATOR"/>
    <property type="match status" value="1"/>
</dbReference>
<dbReference type="InterPro" id="IPR000551">
    <property type="entry name" value="MerR-type_HTH_dom"/>
</dbReference>
<dbReference type="SUPFAM" id="SSF46955">
    <property type="entry name" value="Putative DNA-binding domain"/>
    <property type="match status" value="1"/>
</dbReference>
<accession>A0A2W2ETC9</accession>